<evidence type="ECO:0000256" key="3">
    <source>
        <dbReference type="ARBA" id="ARBA00022553"/>
    </source>
</evidence>
<dbReference type="InterPro" id="IPR036020">
    <property type="entry name" value="WW_dom_sf"/>
</dbReference>
<dbReference type="Pfam" id="PF00397">
    <property type="entry name" value="WW"/>
    <property type="match status" value="1"/>
</dbReference>
<dbReference type="AlphaFoldDB" id="A0A194PZR0"/>
<dbReference type="FunFam" id="2.20.70.10:FF:000001">
    <property type="entry name" value="Membrane-associated guanylate kinase, WW and PDZ domain-containing protein 1"/>
    <property type="match status" value="1"/>
</dbReference>
<protein>
    <submittedName>
        <fullName evidence="6">Protein kibra</fullName>
    </submittedName>
</protein>
<evidence type="ECO:0000256" key="2">
    <source>
        <dbReference type="ARBA" id="ARBA00022490"/>
    </source>
</evidence>
<dbReference type="GO" id="GO:0005737">
    <property type="term" value="C:cytoplasm"/>
    <property type="evidence" value="ECO:0007669"/>
    <property type="project" value="UniProtKB-SubCell"/>
</dbReference>
<evidence type="ECO:0000256" key="1">
    <source>
        <dbReference type="ARBA" id="ARBA00004496"/>
    </source>
</evidence>
<dbReference type="STRING" id="66420.A0A194PZR0"/>
<keyword evidence="3" id="KW-0597">Phosphoprotein</keyword>
<dbReference type="GO" id="GO:0019900">
    <property type="term" value="F:kinase binding"/>
    <property type="evidence" value="ECO:0007669"/>
    <property type="project" value="TreeGrafter"/>
</dbReference>
<name>A0A194PZR0_PAPXU</name>
<keyword evidence="2" id="KW-0963">Cytoplasm</keyword>
<dbReference type="EMBL" id="KQ459585">
    <property type="protein sequence ID" value="KPI98229.1"/>
    <property type="molecule type" value="Genomic_DNA"/>
</dbReference>
<keyword evidence="7" id="KW-1185">Reference proteome</keyword>
<feature type="domain" description="WW" evidence="5">
    <location>
        <begin position="90"/>
        <end position="123"/>
    </location>
</feature>
<dbReference type="GO" id="GO:0006355">
    <property type="term" value="P:regulation of DNA-templated transcription"/>
    <property type="evidence" value="ECO:0007669"/>
    <property type="project" value="TreeGrafter"/>
</dbReference>
<dbReference type="PROSITE" id="PS50020">
    <property type="entry name" value="WW_DOMAIN_2"/>
    <property type="match status" value="1"/>
</dbReference>
<dbReference type="SMART" id="SM00456">
    <property type="entry name" value="WW"/>
    <property type="match status" value="1"/>
</dbReference>
<dbReference type="SUPFAM" id="SSF51045">
    <property type="entry name" value="WW domain"/>
    <property type="match status" value="1"/>
</dbReference>
<accession>A0A194PZR0</accession>
<reference evidence="6 7" key="1">
    <citation type="journal article" date="2015" name="Nat. Commun.">
        <title>Outbred genome sequencing and CRISPR/Cas9 gene editing in butterflies.</title>
        <authorList>
            <person name="Li X."/>
            <person name="Fan D."/>
            <person name="Zhang W."/>
            <person name="Liu G."/>
            <person name="Zhang L."/>
            <person name="Zhao L."/>
            <person name="Fang X."/>
            <person name="Chen L."/>
            <person name="Dong Y."/>
            <person name="Chen Y."/>
            <person name="Ding Y."/>
            <person name="Zhao R."/>
            <person name="Feng M."/>
            <person name="Zhu Y."/>
            <person name="Feng Y."/>
            <person name="Jiang X."/>
            <person name="Zhu D."/>
            <person name="Xiang H."/>
            <person name="Feng X."/>
            <person name="Li S."/>
            <person name="Wang J."/>
            <person name="Zhang G."/>
            <person name="Kronforst M.R."/>
            <person name="Wang W."/>
        </authorList>
    </citation>
    <scope>NUCLEOTIDE SEQUENCE [LARGE SCALE GENOMIC DNA]</scope>
    <source>
        <strain evidence="6">Ya'a_city_454_Px</strain>
        <tissue evidence="6">Whole body</tissue>
    </source>
</reference>
<dbReference type="GO" id="GO:0035330">
    <property type="term" value="P:regulation of hippo signaling"/>
    <property type="evidence" value="ECO:0007669"/>
    <property type="project" value="TreeGrafter"/>
</dbReference>
<dbReference type="PANTHER" id="PTHR14791">
    <property type="entry name" value="BOMB/KIRA PROTEINS"/>
    <property type="match status" value="1"/>
</dbReference>
<dbReference type="Gene3D" id="2.20.70.10">
    <property type="match status" value="1"/>
</dbReference>
<dbReference type="PANTHER" id="PTHR14791:SF29">
    <property type="entry name" value="PROTEIN KIBRA"/>
    <property type="match status" value="1"/>
</dbReference>
<keyword evidence="4" id="KW-0677">Repeat</keyword>
<proteinExistence type="predicted"/>
<gene>
    <name evidence="6" type="ORF">RR46_09445</name>
</gene>
<dbReference type="CDD" id="cd00201">
    <property type="entry name" value="WW"/>
    <property type="match status" value="1"/>
</dbReference>
<dbReference type="InterPro" id="IPR001202">
    <property type="entry name" value="WW_dom"/>
</dbReference>
<evidence type="ECO:0000313" key="7">
    <source>
        <dbReference type="Proteomes" id="UP000053268"/>
    </source>
</evidence>
<evidence type="ECO:0000313" key="6">
    <source>
        <dbReference type="EMBL" id="KPI98229.1"/>
    </source>
</evidence>
<dbReference type="GO" id="GO:0060090">
    <property type="term" value="F:molecular adaptor activity"/>
    <property type="evidence" value="ECO:0007669"/>
    <property type="project" value="TreeGrafter"/>
</dbReference>
<dbReference type="Proteomes" id="UP000053268">
    <property type="component" value="Unassembled WGS sequence"/>
</dbReference>
<sequence>MPRLWQNVNFALNICASDVYVCVTRDSVTRVTVSENSTPLDVPLTGLVLPFSCRGNIVTCDRLVRTWSEFRPVSLSRYTKPQSFADCIGNELPLGWEEAYDPQIGPYYINHLNQVTQIEDPRLEWLSIQEAMLREYLHTAQEALEAYPSFATMPGYCLNCVHTTGGRAAASLGYGGTTAIANPPAKRGGNWHNWIMKIDMSIKNLVFSKSASPVVGLKAGEGCARGLDTPDLGACRIVLSTTDPAAAFVLYFTNNL</sequence>
<evidence type="ECO:0000259" key="5">
    <source>
        <dbReference type="PROSITE" id="PS50020"/>
    </source>
</evidence>
<dbReference type="InterPro" id="IPR051105">
    <property type="entry name" value="WWC/KIBRA_Hippo_Reg"/>
</dbReference>
<dbReference type="GO" id="GO:0046621">
    <property type="term" value="P:negative regulation of organ growth"/>
    <property type="evidence" value="ECO:0007669"/>
    <property type="project" value="TreeGrafter"/>
</dbReference>
<organism evidence="6 7">
    <name type="scientific">Papilio xuthus</name>
    <name type="common">Asian swallowtail butterfly</name>
    <dbReference type="NCBI Taxonomy" id="66420"/>
    <lineage>
        <taxon>Eukaryota</taxon>
        <taxon>Metazoa</taxon>
        <taxon>Ecdysozoa</taxon>
        <taxon>Arthropoda</taxon>
        <taxon>Hexapoda</taxon>
        <taxon>Insecta</taxon>
        <taxon>Pterygota</taxon>
        <taxon>Neoptera</taxon>
        <taxon>Endopterygota</taxon>
        <taxon>Lepidoptera</taxon>
        <taxon>Glossata</taxon>
        <taxon>Ditrysia</taxon>
        <taxon>Papilionoidea</taxon>
        <taxon>Papilionidae</taxon>
        <taxon>Papilioninae</taxon>
        <taxon>Papilio</taxon>
    </lineage>
</organism>
<dbReference type="GO" id="GO:0016477">
    <property type="term" value="P:cell migration"/>
    <property type="evidence" value="ECO:0007669"/>
    <property type="project" value="TreeGrafter"/>
</dbReference>
<evidence type="ECO:0000256" key="4">
    <source>
        <dbReference type="ARBA" id="ARBA00022737"/>
    </source>
</evidence>
<comment type="subcellular location">
    <subcellularLocation>
        <location evidence="1">Cytoplasm</location>
    </subcellularLocation>
</comment>